<accession>A0A1H6X4H7</accession>
<keyword evidence="1" id="KW-0732">Signal</keyword>
<feature type="chain" id="PRO_5011697240" description="DKNYY family protein" evidence="1">
    <location>
        <begin position="21"/>
        <end position="230"/>
    </location>
</feature>
<proteinExistence type="predicted"/>
<evidence type="ECO:0000256" key="1">
    <source>
        <dbReference type="SAM" id="SignalP"/>
    </source>
</evidence>
<evidence type="ECO:0008006" key="4">
    <source>
        <dbReference type="Google" id="ProtNLM"/>
    </source>
</evidence>
<dbReference type="STRING" id="402734.SAMN05660918_2606"/>
<dbReference type="OrthoDB" id="1187639at2"/>
<feature type="signal peptide" evidence="1">
    <location>
        <begin position="1"/>
        <end position="20"/>
    </location>
</feature>
<sequence length="230" mass="27363">MLLQKKLLLLILISSLSCFSQNKNFIKHNDSLVGFENLAYNNGLVYYNKYKTTSNNTSQFLENKYSNGILQYNNQTYTDLSLKYDVFEDLLLFKPASQLVLETSLITKQVDYFILKNKKFRKIETISSDKTTSSGFFEEVEINEKCTLYIKHKKTLKSDFQSVKLSYIFYDYNVYYIFYNNKLEEISSKKSIINLFPTLKKEIKQFYNTNRNQRENNIQLFYQNLFKTII</sequence>
<dbReference type="EMBL" id="FNYA01000007">
    <property type="protein sequence ID" value="SEJ19475.1"/>
    <property type="molecule type" value="Genomic_DNA"/>
</dbReference>
<keyword evidence="3" id="KW-1185">Reference proteome</keyword>
<dbReference type="AlphaFoldDB" id="A0A1H6X4H7"/>
<reference evidence="3" key="1">
    <citation type="submission" date="2016-10" db="EMBL/GenBank/DDBJ databases">
        <authorList>
            <person name="Varghese N."/>
            <person name="Submissions S."/>
        </authorList>
    </citation>
    <scope>NUCLEOTIDE SEQUENCE [LARGE SCALE GENOMIC DNA]</scope>
    <source>
        <strain evidence="3">DSM 17934</strain>
    </source>
</reference>
<gene>
    <name evidence="2" type="ORF">SAMN05660918_2606</name>
</gene>
<protein>
    <recommendedName>
        <fullName evidence="4">DKNYY family protein</fullName>
    </recommendedName>
</protein>
<organism evidence="2 3">
    <name type="scientific">Flavobacterium terrigena</name>
    <dbReference type="NCBI Taxonomy" id="402734"/>
    <lineage>
        <taxon>Bacteria</taxon>
        <taxon>Pseudomonadati</taxon>
        <taxon>Bacteroidota</taxon>
        <taxon>Flavobacteriia</taxon>
        <taxon>Flavobacteriales</taxon>
        <taxon>Flavobacteriaceae</taxon>
        <taxon>Flavobacterium</taxon>
    </lineage>
</organism>
<dbReference type="Proteomes" id="UP000199702">
    <property type="component" value="Unassembled WGS sequence"/>
</dbReference>
<name>A0A1H6X4H7_9FLAO</name>
<evidence type="ECO:0000313" key="3">
    <source>
        <dbReference type="Proteomes" id="UP000199702"/>
    </source>
</evidence>
<dbReference type="PROSITE" id="PS51257">
    <property type="entry name" value="PROKAR_LIPOPROTEIN"/>
    <property type="match status" value="1"/>
</dbReference>
<evidence type="ECO:0000313" key="2">
    <source>
        <dbReference type="EMBL" id="SEJ19475.1"/>
    </source>
</evidence>
<dbReference type="RefSeq" id="WP_091314487.1">
    <property type="nucleotide sequence ID" value="NZ_CBCSJU010000003.1"/>
</dbReference>